<dbReference type="PANTHER" id="PTHR18849">
    <property type="entry name" value="LEUCINE RICH REPEAT PROTEIN"/>
    <property type="match status" value="1"/>
</dbReference>
<evidence type="ECO:0000313" key="4">
    <source>
        <dbReference type="Proteomes" id="UP000717585"/>
    </source>
</evidence>
<organism evidence="3 4">
    <name type="scientific">Carpediemonas membranifera</name>
    <dbReference type="NCBI Taxonomy" id="201153"/>
    <lineage>
        <taxon>Eukaryota</taxon>
        <taxon>Metamonada</taxon>
        <taxon>Carpediemonas-like organisms</taxon>
        <taxon>Carpediemonas</taxon>
    </lineage>
</organism>
<gene>
    <name evidence="3" type="ORF">J8273_5664</name>
</gene>
<dbReference type="PANTHER" id="PTHR18849:SF0">
    <property type="entry name" value="CILIA- AND FLAGELLA-ASSOCIATED PROTEIN 410-RELATED"/>
    <property type="match status" value="1"/>
</dbReference>
<accession>A0A8J6B4Q1</accession>
<name>A0A8J6B4Q1_9EUKA</name>
<proteinExistence type="predicted"/>
<dbReference type="PROSITE" id="PS51450">
    <property type="entry name" value="LRR"/>
    <property type="match status" value="2"/>
</dbReference>
<dbReference type="Proteomes" id="UP000717585">
    <property type="component" value="Unassembled WGS sequence"/>
</dbReference>
<evidence type="ECO:0000313" key="3">
    <source>
        <dbReference type="EMBL" id="KAG9392954.1"/>
    </source>
</evidence>
<comment type="caution">
    <text evidence="3">The sequence shown here is derived from an EMBL/GenBank/DDBJ whole genome shotgun (WGS) entry which is preliminary data.</text>
</comment>
<dbReference type="InterPro" id="IPR001611">
    <property type="entry name" value="Leu-rich_rpt"/>
</dbReference>
<sequence>MALTQKDVLRISRNYDMSTVFRLNVKGRNISDCSVLAQCPSLKELCLDNNSITNLECLTKMPELEVLTAVNNQITTLPPLTGTSIQTLVLSNNPVPFDAVLVAVSGMETLRTLYMGYTPDLTDDEEQALMYACPSLLSINGKRVKVVRRDALSREVIEAYTVPEPPERLSPIPVDSLFPTVPWVDEAAWTPPQWGAGVAEDEVLGEEVAGLEKDVGELLDLAGVK</sequence>
<dbReference type="SUPFAM" id="SSF52058">
    <property type="entry name" value="L domain-like"/>
    <property type="match status" value="1"/>
</dbReference>
<dbReference type="OrthoDB" id="433501at2759"/>
<evidence type="ECO:0008006" key="5">
    <source>
        <dbReference type="Google" id="ProtNLM"/>
    </source>
</evidence>
<dbReference type="EMBL" id="JAHDYR010000029">
    <property type="protein sequence ID" value="KAG9392954.1"/>
    <property type="molecule type" value="Genomic_DNA"/>
</dbReference>
<keyword evidence="4" id="KW-1185">Reference proteome</keyword>
<dbReference type="InterPro" id="IPR032675">
    <property type="entry name" value="LRR_dom_sf"/>
</dbReference>
<protein>
    <recommendedName>
        <fullName evidence="5">Leucine rich repeat (LRR) protein</fullName>
    </recommendedName>
</protein>
<dbReference type="AlphaFoldDB" id="A0A8J6B4Q1"/>
<keyword evidence="1" id="KW-0433">Leucine-rich repeat</keyword>
<reference evidence="3" key="1">
    <citation type="submission" date="2021-05" db="EMBL/GenBank/DDBJ databases">
        <title>A free-living protist that lacks canonical eukaryotic 1 DNA replication and segregation systems.</title>
        <authorList>
            <person name="Salas-Leiva D.E."/>
            <person name="Tromer E.C."/>
            <person name="Curtis B.A."/>
            <person name="Jerlstrom-Hultqvist J."/>
            <person name="Kolisko M."/>
            <person name="Yi Z."/>
            <person name="Salas-Leiva J.S."/>
            <person name="Gallot-Lavallee L."/>
            <person name="Kops G.J.P.L."/>
            <person name="Archibald J.M."/>
            <person name="Simpson A.G.B."/>
            <person name="Roger A.J."/>
        </authorList>
    </citation>
    <scope>NUCLEOTIDE SEQUENCE</scope>
    <source>
        <strain evidence="3">BICM</strain>
    </source>
</reference>
<keyword evidence="2" id="KW-0677">Repeat</keyword>
<evidence type="ECO:0000256" key="2">
    <source>
        <dbReference type="ARBA" id="ARBA00022737"/>
    </source>
</evidence>
<evidence type="ECO:0000256" key="1">
    <source>
        <dbReference type="ARBA" id="ARBA00022614"/>
    </source>
</evidence>
<dbReference type="Gene3D" id="3.80.10.10">
    <property type="entry name" value="Ribonuclease Inhibitor"/>
    <property type="match status" value="1"/>
</dbReference>